<dbReference type="EMBL" id="JABBYL010000008">
    <property type="protein sequence ID" value="NMO08661.1"/>
    <property type="molecule type" value="Genomic_DNA"/>
</dbReference>
<dbReference type="SUPFAM" id="SSF81606">
    <property type="entry name" value="PP2C-like"/>
    <property type="match status" value="1"/>
</dbReference>
<reference evidence="6 8" key="2">
    <citation type="submission" date="2020-04" db="EMBL/GenBank/DDBJ databases">
        <title>Draft genome of Methanobacterium subterraneum isolated from animal feces.</title>
        <authorList>
            <person name="Ouboter H.T."/>
            <person name="Berger S."/>
            <person name="Gungor E."/>
            <person name="Jetten M.S.M."/>
            <person name="Welte C.U."/>
        </authorList>
    </citation>
    <scope>NUCLEOTIDE SEQUENCE [LARGE SCALE GENOMIC DNA]</scope>
    <source>
        <strain evidence="6">HO_2020</strain>
    </source>
</reference>
<dbReference type="SMART" id="SM00331">
    <property type="entry name" value="PP2C_SIG"/>
    <property type="match status" value="1"/>
</dbReference>
<feature type="transmembrane region" description="Helical" evidence="3">
    <location>
        <begin position="222"/>
        <end position="241"/>
    </location>
</feature>
<evidence type="ECO:0000259" key="4">
    <source>
        <dbReference type="SMART" id="SM00331"/>
    </source>
</evidence>
<keyword evidence="3" id="KW-0812">Transmembrane</keyword>
<gene>
    <name evidence="5" type="ORF">BK007_08930</name>
    <name evidence="6" type="ORF">HG719_02275</name>
</gene>
<feature type="transmembrane region" description="Helical" evidence="3">
    <location>
        <begin position="195"/>
        <end position="216"/>
    </location>
</feature>
<dbReference type="Gene3D" id="3.60.40.10">
    <property type="entry name" value="PPM-type phosphatase domain"/>
    <property type="match status" value="1"/>
</dbReference>
<feature type="transmembrane region" description="Helical" evidence="3">
    <location>
        <begin position="262"/>
        <end position="284"/>
    </location>
</feature>
<dbReference type="Proteomes" id="UP000232806">
    <property type="component" value="Chromosome"/>
</dbReference>
<dbReference type="InterPro" id="IPR036457">
    <property type="entry name" value="PPM-type-like_dom_sf"/>
</dbReference>
<feature type="transmembrane region" description="Helical" evidence="3">
    <location>
        <begin position="162"/>
        <end position="183"/>
    </location>
</feature>
<evidence type="ECO:0000256" key="3">
    <source>
        <dbReference type="SAM" id="Phobius"/>
    </source>
</evidence>
<evidence type="ECO:0000313" key="6">
    <source>
        <dbReference type="EMBL" id="NMO08661.1"/>
    </source>
</evidence>
<feature type="transmembrane region" description="Helical" evidence="3">
    <location>
        <begin position="12"/>
        <end position="36"/>
    </location>
</feature>
<evidence type="ECO:0000256" key="2">
    <source>
        <dbReference type="SAM" id="Coils"/>
    </source>
</evidence>
<keyword evidence="2" id="KW-0175">Coiled coil</keyword>
<dbReference type="OrthoDB" id="110858at2157"/>
<feature type="domain" description="PPM-type phosphatase" evidence="4">
    <location>
        <begin position="421"/>
        <end position="638"/>
    </location>
</feature>
<dbReference type="AlphaFoldDB" id="A0A2H4VDF0"/>
<organism evidence="5 7">
    <name type="scientific">Methanobacterium subterraneum</name>
    <dbReference type="NCBI Taxonomy" id="59277"/>
    <lineage>
        <taxon>Archaea</taxon>
        <taxon>Methanobacteriati</taxon>
        <taxon>Methanobacteriota</taxon>
        <taxon>Methanomada group</taxon>
        <taxon>Methanobacteria</taxon>
        <taxon>Methanobacteriales</taxon>
        <taxon>Methanobacteriaceae</taxon>
        <taxon>Methanobacterium</taxon>
    </lineage>
</organism>
<evidence type="ECO:0000256" key="1">
    <source>
        <dbReference type="ARBA" id="ARBA00022801"/>
    </source>
</evidence>
<evidence type="ECO:0000313" key="8">
    <source>
        <dbReference type="Proteomes" id="UP000591058"/>
    </source>
</evidence>
<name>A0A2H4VDF0_9EURY</name>
<dbReference type="Pfam" id="PF07228">
    <property type="entry name" value="SpoIIE"/>
    <property type="match status" value="1"/>
</dbReference>
<dbReference type="InterPro" id="IPR001932">
    <property type="entry name" value="PPM-type_phosphatase-like_dom"/>
</dbReference>
<protein>
    <submittedName>
        <fullName evidence="6">PP2C family protein-serine/threonine phosphatase</fullName>
    </submittedName>
</protein>
<proteinExistence type="predicted"/>
<dbReference type="GO" id="GO:0016791">
    <property type="term" value="F:phosphatase activity"/>
    <property type="evidence" value="ECO:0007669"/>
    <property type="project" value="TreeGrafter"/>
</dbReference>
<dbReference type="RefSeq" id="WP_100906087.1">
    <property type="nucleotide sequence ID" value="NZ_CP017766.1"/>
</dbReference>
<evidence type="ECO:0000313" key="5">
    <source>
        <dbReference type="EMBL" id="AUB56112.1"/>
    </source>
</evidence>
<feature type="coiled-coil region" evidence="2">
    <location>
        <begin position="373"/>
        <end position="400"/>
    </location>
</feature>
<dbReference type="PANTHER" id="PTHR43156:SF2">
    <property type="entry name" value="STAGE II SPORULATION PROTEIN E"/>
    <property type="match status" value="1"/>
</dbReference>
<evidence type="ECO:0000313" key="7">
    <source>
        <dbReference type="Proteomes" id="UP000232806"/>
    </source>
</evidence>
<keyword evidence="3" id="KW-1133">Transmembrane helix</keyword>
<accession>A0A2H4VDF0</accession>
<keyword evidence="1" id="KW-0378">Hydrolase</keyword>
<feature type="transmembrane region" description="Helical" evidence="3">
    <location>
        <begin position="299"/>
        <end position="321"/>
    </location>
</feature>
<reference evidence="5 7" key="1">
    <citation type="submission" date="2016-10" db="EMBL/GenBank/DDBJ databases">
        <title>Comparative genomics between deep and shallow subseafloor isolates.</title>
        <authorList>
            <person name="Ishii S."/>
            <person name="Miller J.R."/>
            <person name="Sutton G."/>
            <person name="Suzuki S."/>
            <person name="Methe B."/>
            <person name="Inagaki F."/>
            <person name="Imachi H."/>
        </authorList>
    </citation>
    <scope>NUCLEOTIDE SEQUENCE [LARGE SCALE GENOMIC DNA]</scope>
    <source>
        <strain evidence="5 7">MO-MB1</strain>
    </source>
</reference>
<dbReference type="Proteomes" id="UP000591058">
    <property type="component" value="Unassembled WGS sequence"/>
</dbReference>
<feature type="transmembrane region" description="Helical" evidence="3">
    <location>
        <begin position="79"/>
        <end position="100"/>
    </location>
</feature>
<dbReference type="PANTHER" id="PTHR43156">
    <property type="entry name" value="STAGE II SPORULATION PROTEIN E-RELATED"/>
    <property type="match status" value="1"/>
</dbReference>
<sequence>MSTTTLKHKLSRMAICGVLIFLTNLFFSYLFPVLPISELGPASALPPVFGLLFGPWGALGSALGYLGADILSGDPPEIYLMYFFVQFLYGYIPYKLWYLLDKDKTISPPRLDTVKNLTKFVVIMFVNAVVMAGFLGFLLDGLGLYELVSLTTVIFAFNNFDFSIMFGTLMVIGANYYGILMIKPQTVTKTFLPRGLYDAMAVVALLVGIGNIIYSLYTGPSIWSMAAGTITYSLALIYVLKPVTKEIGEKTSQIRVSLTERLILVFIIIGAIIAMVTGIIYYYTIPFPEGGEIQFWESVYLHVTLILSIFYISTILLLRYIERTITTPIESISDIVNNYVSDSEGIASSALITAKCQEYAADETEVGILAHSFENMIQDLEVYLENLKKVTSEKEKINTELNVARKIQADMLPRISTLGDRDGFDIYATNLPAREVGGDFYDFFMVDDNHLAVVIADVSGKGVPAALFMVIAKTLIKNQAQLGKIPEEVFSTVNNQLVEGNDENMFVTAWMGILETTTGKFTYVNAGHNPPLLKQGGGDYQWLKSKPGFILGGLENTQYHQEEIHLEPGSRVYLYTDGVTEAIDAGEELFGEGRLLEAVNREKDPGLEELCTHILEGIDSFVKDQEQFDDITMLVMEYKKP</sequence>
<dbReference type="GeneID" id="35122359"/>
<dbReference type="Gene3D" id="6.10.340.10">
    <property type="match status" value="1"/>
</dbReference>
<dbReference type="EMBL" id="CP017766">
    <property type="protein sequence ID" value="AUB56112.1"/>
    <property type="molecule type" value="Genomic_DNA"/>
</dbReference>
<keyword evidence="3" id="KW-0472">Membrane</keyword>
<feature type="transmembrane region" description="Helical" evidence="3">
    <location>
        <begin position="120"/>
        <end position="142"/>
    </location>
</feature>
<dbReference type="InterPro" id="IPR052016">
    <property type="entry name" value="Bact_Sigma-Reg"/>
</dbReference>